<proteinExistence type="predicted"/>
<organism evidence="3 4">
    <name type="scientific">Durusdinium trenchii</name>
    <dbReference type="NCBI Taxonomy" id="1381693"/>
    <lineage>
        <taxon>Eukaryota</taxon>
        <taxon>Sar</taxon>
        <taxon>Alveolata</taxon>
        <taxon>Dinophyceae</taxon>
        <taxon>Suessiales</taxon>
        <taxon>Symbiodiniaceae</taxon>
        <taxon>Durusdinium</taxon>
    </lineage>
</organism>
<feature type="transmembrane region" description="Helical" evidence="2">
    <location>
        <begin position="503"/>
        <end position="522"/>
    </location>
</feature>
<sequence>MVQPELAKSKSSLERIFTTAPRGRYAVDEKQMQMKDEHVIMRWNLLFLIFDFLIIPLPLWIDIFSPIFAAAYSLFISWLGALLLSLCAWKSLQANRLMLQVVDQTWENQIPRETFEEEYRAEHLQHLVMMCGYKEPMEVIQQSIDSLVSQTVAHRLIVVIGLEEGTPEVAEKASNLKKQYAGAFKRFHVTKHPPRWAGDREIRGKCSNANYTMRAAVTRLEEYGELNLACTTATSCDTDSIFPPRYFENLGYQFLTDPKAMEVVWQAPLYYNHYLTQRPWFVRAIGIMRAAYMLGLLIPFNINTMSIFSFSLDLCIKGDFFHAHYQMDDIIYTLTCMQALQKRIEIRMIPMPVISGPTSGSTYCEEIQEFVRQSERWTIGACEVFHYFVVKRRRYNCSAALSYGIWFVTYYGFILCSLTLSGLAAFLNYAIVDAKQGLFQQSPLDEKSRRLVVAVGLASLAWTYLIFLIFFYLDRAACKLIYHLKMKPQGSEDASLGQNLKDWVLMWPSLVMYSCVSAWAILKVAIYGKKVCGHDPSSKEALRPRVVEDSEDESTSVGQEDDLSENGQP</sequence>
<dbReference type="PANTHER" id="PTHR36851">
    <property type="entry name" value="UNNAMED PRODUCT"/>
    <property type="match status" value="1"/>
</dbReference>
<comment type="caution">
    <text evidence="3">The sequence shown here is derived from an EMBL/GenBank/DDBJ whole genome shotgun (WGS) entry which is preliminary data.</text>
</comment>
<reference evidence="3 4" key="1">
    <citation type="submission" date="2024-02" db="EMBL/GenBank/DDBJ databases">
        <authorList>
            <person name="Chen Y."/>
            <person name="Shah S."/>
            <person name="Dougan E. K."/>
            <person name="Thang M."/>
            <person name="Chan C."/>
        </authorList>
    </citation>
    <scope>NUCLEOTIDE SEQUENCE [LARGE SCALE GENOMIC DNA]</scope>
</reference>
<name>A0ABP0HII8_9DINO</name>
<dbReference type="Proteomes" id="UP001642464">
    <property type="component" value="Unassembled WGS sequence"/>
</dbReference>
<evidence type="ECO:0008006" key="5">
    <source>
        <dbReference type="Google" id="ProtNLM"/>
    </source>
</evidence>
<keyword evidence="2" id="KW-1133">Transmembrane helix</keyword>
<dbReference type="Gene3D" id="3.90.550.10">
    <property type="entry name" value="Spore Coat Polysaccharide Biosynthesis Protein SpsA, Chain A"/>
    <property type="match status" value="1"/>
</dbReference>
<keyword evidence="4" id="KW-1185">Reference proteome</keyword>
<feature type="transmembrane region" description="Helical" evidence="2">
    <location>
        <begin position="451"/>
        <end position="473"/>
    </location>
</feature>
<evidence type="ECO:0000313" key="4">
    <source>
        <dbReference type="Proteomes" id="UP001642464"/>
    </source>
</evidence>
<evidence type="ECO:0000256" key="2">
    <source>
        <dbReference type="SAM" id="Phobius"/>
    </source>
</evidence>
<dbReference type="PANTHER" id="PTHR36851:SF1">
    <property type="entry name" value="GLYCO_TRANS_2-LIKE DOMAIN-CONTAINING PROTEIN"/>
    <property type="match status" value="1"/>
</dbReference>
<feature type="compositionally biased region" description="Acidic residues" evidence="1">
    <location>
        <begin position="549"/>
        <end position="569"/>
    </location>
</feature>
<feature type="compositionally biased region" description="Basic and acidic residues" evidence="1">
    <location>
        <begin position="534"/>
        <end position="548"/>
    </location>
</feature>
<feature type="region of interest" description="Disordered" evidence="1">
    <location>
        <begin position="534"/>
        <end position="569"/>
    </location>
</feature>
<evidence type="ECO:0000313" key="3">
    <source>
        <dbReference type="EMBL" id="CAK8989588.1"/>
    </source>
</evidence>
<keyword evidence="2" id="KW-0812">Transmembrane</keyword>
<feature type="transmembrane region" description="Helical" evidence="2">
    <location>
        <begin position="410"/>
        <end position="431"/>
    </location>
</feature>
<protein>
    <recommendedName>
        <fullName evidence="5">Glycosyltransferase 2-like domain-containing protein</fullName>
    </recommendedName>
</protein>
<dbReference type="SUPFAM" id="SSF53448">
    <property type="entry name" value="Nucleotide-diphospho-sugar transferases"/>
    <property type="match status" value="1"/>
</dbReference>
<dbReference type="InterPro" id="IPR029044">
    <property type="entry name" value="Nucleotide-diphossugar_trans"/>
</dbReference>
<gene>
    <name evidence="3" type="ORF">SCF082_LOCUS1872</name>
</gene>
<evidence type="ECO:0000256" key="1">
    <source>
        <dbReference type="SAM" id="MobiDB-lite"/>
    </source>
</evidence>
<keyword evidence="2" id="KW-0472">Membrane</keyword>
<dbReference type="EMBL" id="CAXAMM010000914">
    <property type="protein sequence ID" value="CAK8989588.1"/>
    <property type="molecule type" value="Genomic_DNA"/>
</dbReference>
<feature type="transmembrane region" description="Helical" evidence="2">
    <location>
        <begin position="67"/>
        <end position="89"/>
    </location>
</feature>
<feature type="transmembrane region" description="Helical" evidence="2">
    <location>
        <begin position="40"/>
        <end position="61"/>
    </location>
</feature>
<feature type="transmembrane region" description="Helical" evidence="2">
    <location>
        <begin position="280"/>
        <end position="302"/>
    </location>
</feature>
<accession>A0ABP0HII8</accession>